<feature type="compositionally biased region" description="Basic and acidic residues" evidence="1">
    <location>
        <begin position="45"/>
        <end position="55"/>
    </location>
</feature>
<organism evidence="2 3">
    <name type="scientific">Mauremys mutica</name>
    <name type="common">yellowpond turtle</name>
    <dbReference type="NCBI Taxonomy" id="74926"/>
    <lineage>
        <taxon>Eukaryota</taxon>
        <taxon>Metazoa</taxon>
        <taxon>Chordata</taxon>
        <taxon>Craniata</taxon>
        <taxon>Vertebrata</taxon>
        <taxon>Euteleostomi</taxon>
        <taxon>Archelosauria</taxon>
        <taxon>Testudinata</taxon>
        <taxon>Testudines</taxon>
        <taxon>Cryptodira</taxon>
        <taxon>Durocryptodira</taxon>
        <taxon>Testudinoidea</taxon>
        <taxon>Geoemydidae</taxon>
        <taxon>Geoemydinae</taxon>
        <taxon>Mauremys</taxon>
    </lineage>
</organism>
<sequence length="172" mass="18331">MKGKHTPPPPPPLGKFALFHSPHFSLPFLSYPSPRARGGAQPGGDRGRRDRDGRGPCEQTAQRPGTSVQPQIPRPGWSPSFGSGSGGCLRLKLGLLARDQQRNPALTDPLIYPGVRWAEFGPLASTPLSETGPQAPPEGNMQIPSQSPSPSSFVPLEGSFGLVWGLLFSFSL</sequence>
<protein>
    <submittedName>
        <fullName evidence="2">Uncharacterized protein</fullName>
    </submittedName>
</protein>
<evidence type="ECO:0000256" key="1">
    <source>
        <dbReference type="SAM" id="MobiDB-lite"/>
    </source>
</evidence>
<keyword evidence="3" id="KW-1185">Reference proteome</keyword>
<comment type="caution">
    <text evidence="2">The sequence shown here is derived from an EMBL/GenBank/DDBJ whole genome shotgun (WGS) entry which is preliminary data.</text>
</comment>
<feature type="compositionally biased region" description="Polar residues" evidence="1">
    <location>
        <begin position="59"/>
        <end position="70"/>
    </location>
</feature>
<evidence type="ECO:0000313" key="2">
    <source>
        <dbReference type="EMBL" id="KAH1174487.1"/>
    </source>
</evidence>
<reference evidence="2" key="1">
    <citation type="submission" date="2021-09" db="EMBL/GenBank/DDBJ databases">
        <title>The genome of Mauremys mutica provides insights into the evolution of semi-aquatic lifestyle.</title>
        <authorList>
            <person name="Gong S."/>
            <person name="Gao Y."/>
        </authorList>
    </citation>
    <scope>NUCLEOTIDE SEQUENCE</scope>
    <source>
        <strain evidence="2">MM-2020</strain>
        <tissue evidence="2">Muscle</tissue>
    </source>
</reference>
<dbReference type="AlphaFoldDB" id="A0A9D3X6P6"/>
<dbReference type="Proteomes" id="UP000827986">
    <property type="component" value="Unassembled WGS sequence"/>
</dbReference>
<dbReference type="EMBL" id="JAHDVG010000479">
    <property type="protein sequence ID" value="KAH1174487.1"/>
    <property type="molecule type" value="Genomic_DNA"/>
</dbReference>
<feature type="region of interest" description="Disordered" evidence="1">
    <location>
        <begin position="123"/>
        <end position="152"/>
    </location>
</feature>
<accession>A0A9D3X6P6</accession>
<proteinExistence type="predicted"/>
<gene>
    <name evidence="2" type="ORF">KIL84_008478</name>
</gene>
<evidence type="ECO:0000313" key="3">
    <source>
        <dbReference type="Proteomes" id="UP000827986"/>
    </source>
</evidence>
<name>A0A9D3X6P6_9SAUR</name>
<feature type="region of interest" description="Disordered" evidence="1">
    <location>
        <begin position="29"/>
        <end position="83"/>
    </location>
</feature>